<reference evidence="4" key="1">
    <citation type="submission" date="2019-08" db="EMBL/GenBank/DDBJ databases">
        <title>The genome of the North American firefly Photinus pyralis.</title>
        <authorList>
            <consortium name="Photinus pyralis genome working group"/>
            <person name="Fallon T.R."/>
            <person name="Sander Lower S.E."/>
            <person name="Weng J.-K."/>
        </authorList>
    </citation>
    <scope>NUCLEOTIDE SEQUENCE</scope>
    <source>
        <strain evidence="4">TRF0915ILg1</strain>
        <tissue evidence="4">Whole body</tissue>
    </source>
</reference>
<protein>
    <recommendedName>
        <fullName evidence="3">DUF4773 domain-containing protein</fullName>
    </recommendedName>
</protein>
<dbReference type="EMBL" id="VTPC01002798">
    <property type="protein sequence ID" value="KAF2899452.1"/>
    <property type="molecule type" value="Genomic_DNA"/>
</dbReference>
<feature type="compositionally biased region" description="Low complexity" evidence="1">
    <location>
        <begin position="24"/>
        <end position="34"/>
    </location>
</feature>
<evidence type="ECO:0000256" key="2">
    <source>
        <dbReference type="SAM" id="SignalP"/>
    </source>
</evidence>
<dbReference type="OrthoDB" id="8189990at2759"/>
<evidence type="ECO:0000259" key="3">
    <source>
        <dbReference type="Pfam" id="PF15998"/>
    </source>
</evidence>
<keyword evidence="5" id="KW-1185">Reference proteome</keyword>
<dbReference type="Proteomes" id="UP000801492">
    <property type="component" value="Unassembled WGS sequence"/>
</dbReference>
<feature type="domain" description="DUF4773" evidence="3">
    <location>
        <begin position="69"/>
        <end position="184"/>
    </location>
</feature>
<evidence type="ECO:0000256" key="1">
    <source>
        <dbReference type="SAM" id="MobiDB-lite"/>
    </source>
</evidence>
<dbReference type="InterPro" id="IPR031941">
    <property type="entry name" value="DUF4773"/>
</dbReference>
<dbReference type="Pfam" id="PF15998">
    <property type="entry name" value="DUF4773"/>
    <property type="match status" value="1"/>
</dbReference>
<evidence type="ECO:0000313" key="4">
    <source>
        <dbReference type="EMBL" id="KAF2899452.1"/>
    </source>
</evidence>
<name>A0A8K0DAK4_IGNLU</name>
<evidence type="ECO:0000313" key="5">
    <source>
        <dbReference type="Proteomes" id="UP000801492"/>
    </source>
</evidence>
<accession>A0A8K0DAK4</accession>
<comment type="caution">
    <text evidence="4">The sequence shown here is derived from an EMBL/GenBank/DDBJ whole genome shotgun (WGS) entry which is preliminary data.</text>
</comment>
<feature type="region of interest" description="Disordered" evidence="1">
    <location>
        <begin position="24"/>
        <end position="45"/>
    </location>
</feature>
<gene>
    <name evidence="4" type="ORF">ILUMI_06726</name>
</gene>
<keyword evidence="2" id="KW-0732">Signal</keyword>
<feature type="chain" id="PRO_5035420789" description="DUF4773 domain-containing protein" evidence="2">
    <location>
        <begin position="23"/>
        <end position="314"/>
    </location>
</feature>
<dbReference type="AlphaFoldDB" id="A0A8K0DAK4"/>
<organism evidence="4 5">
    <name type="scientific">Ignelater luminosus</name>
    <name type="common">Cucubano</name>
    <name type="synonym">Pyrophorus luminosus</name>
    <dbReference type="NCBI Taxonomy" id="2038154"/>
    <lineage>
        <taxon>Eukaryota</taxon>
        <taxon>Metazoa</taxon>
        <taxon>Ecdysozoa</taxon>
        <taxon>Arthropoda</taxon>
        <taxon>Hexapoda</taxon>
        <taxon>Insecta</taxon>
        <taxon>Pterygota</taxon>
        <taxon>Neoptera</taxon>
        <taxon>Endopterygota</taxon>
        <taxon>Coleoptera</taxon>
        <taxon>Polyphaga</taxon>
        <taxon>Elateriformia</taxon>
        <taxon>Elateroidea</taxon>
        <taxon>Elateridae</taxon>
        <taxon>Agrypninae</taxon>
        <taxon>Pyrophorini</taxon>
        <taxon>Ignelater</taxon>
    </lineage>
</organism>
<proteinExistence type="predicted"/>
<dbReference type="PANTHER" id="PTHR36299">
    <property type="entry name" value="AGAP008005-PA"/>
    <property type="match status" value="1"/>
</dbReference>
<dbReference type="PANTHER" id="PTHR36299:SF4">
    <property type="entry name" value="GH07892P-RELATED"/>
    <property type="match status" value="1"/>
</dbReference>
<feature type="signal peptide" evidence="2">
    <location>
        <begin position="1"/>
        <end position="22"/>
    </location>
</feature>
<sequence length="314" mass="34816">MERRILICCVLVLIYLVDDLNSADSTTKPPVSKKPSSDKNSTSNAVTVASVEPVTTTTRRPFLQGFRLPCSCFKGQCGCCTGVILERFKQKACMNVTYEPDEFAFTAALSLNNRVLYKNSISGKNPPPICIRLPRFSFIQLCVEFSNIYFANRNMHVCIDMEANWESLTLLDISFDCIRMGVNGVAIVGPEAGGGLPIAPIDEEEQTDEDYDDSARNVDFSFIRTGTADENNISPENHTNLTTTLSLTNTDKTKSNYLKYANSKNNPKRGNSTYNMKNASATNANRIPISVKRLVSGDFLITLDENTTIEEKKP</sequence>